<dbReference type="EMBL" id="GG665292">
    <property type="protein sequence ID" value="KNG77343.1"/>
    <property type="molecule type" value="Genomic_DNA"/>
</dbReference>
<proteinExistence type="predicted"/>
<dbReference type="AlphaFoldDB" id="A0A0L1IDW7"/>
<evidence type="ECO:0000313" key="2">
    <source>
        <dbReference type="EMBL" id="KNG77343.1"/>
    </source>
</evidence>
<evidence type="ECO:0000256" key="1">
    <source>
        <dbReference type="SAM" id="Coils"/>
    </source>
</evidence>
<organism evidence="2 3">
    <name type="scientific">Plasmodium falciparum IGH-CR14</name>
    <dbReference type="NCBI Taxonomy" id="580059"/>
    <lineage>
        <taxon>Eukaryota</taxon>
        <taxon>Sar</taxon>
        <taxon>Alveolata</taxon>
        <taxon>Apicomplexa</taxon>
        <taxon>Aconoidasida</taxon>
        <taxon>Haemosporida</taxon>
        <taxon>Plasmodiidae</taxon>
        <taxon>Plasmodium</taxon>
        <taxon>Plasmodium (Laverania)</taxon>
    </lineage>
</organism>
<reference evidence="3" key="1">
    <citation type="submission" date="2015-07" db="EMBL/GenBank/DDBJ databases">
        <title>Annotation of Plasmodium falciparum IGH-CR14.</title>
        <authorList>
            <consortium name="The Broad Institute Genome Sequencing Platform"/>
            <person name="Volkman S.K."/>
            <person name="Neafsey D.E."/>
            <person name="Dash A.P."/>
            <person name="Chitnis C.E."/>
            <person name="Hartl D.L."/>
            <person name="Young S.K."/>
            <person name="Zeng Q."/>
            <person name="Koehrsen M."/>
            <person name="Alvarado L."/>
            <person name="Berlin A."/>
            <person name="Borenstein D."/>
            <person name="Chapman S.B."/>
            <person name="Chen Z."/>
            <person name="Engels R."/>
            <person name="Freedman E."/>
            <person name="Gellesch M."/>
            <person name="Goldberg J."/>
            <person name="Griggs A."/>
            <person name="Gujja S."/>
            <person name="Heilman E.R."/>
            <person name="Heiman D.I."/>
            <person name="Howarth C."/>
            <person name="Jen D."/>
            <person name="Larson L."/>
            <person name="Mehta T."/>
            <person name="Neiman D."/>
            <person name="Park D."/>
            <person name="Pearson M."/>
            <person name="Roberts A."/>
            <person name="Saif S."/>
            <person name="Shea T."/>
            <person name="Shenoy N."/>
            <person name="Sisk P."/>
            <person name="Stolte C."/>
            <person name="Sykes S."/>
            <person name="Walk T."/>
            <person name="White J."/>
            <person name="Yandava C."/>
            <person name="Haas B."/>
            <person name="Henn M.R."/>
            <person name="Nusbaum C."/>
            <person name="Birren B."/>
        </authorList>
    </citation>
    <scope>NUCLEOTIDE SEQUENCE [LARGE SCALE GENOMIC DNA]</scope>
    <source>
        <strain evidence="3">IGH-CR14</strain>
    </source>
</reference>
<feature type="coiled-coil region" evidence="1">
    <location>
        <begin position="5"/>
        <end position="32"/>
    </location>
</feature>
<name>A0A0L1IDW7_PLAFA</name>
<keyword evidence="1" id="KW-0175">Coiled coil</keyword>
<dbReference type="OrthoDB" id="366387at2759"/>
<protein>
    <submittedName>
        <fullName evidence="2">Uncharacterized protein</fullName>
    </submittedName>
</protein>
<gene>
    <name evidence="2" type="ORF">PFMG_03489</name>
</gene>
<accession>A0A0L1IDW7</accession>
<dbReference type="Proteomes" id="UP000054562">
    <property type="component" value="Unassembled WGS sequence"/>
</dbReference>
<evidence type="ECO:0000313" key="3">
    <source>
        <dbReference type="Proteomes" id="UP000054562"/>
    </source>
</evidence>
<reference evidence="3" key="2">
    <citation type="submission" date="2015-07" db="EMBL/GenBank/DDBJ databases">
        <title>The genome sequence of Plasmodium falciparum IGH-CR14.</title>
        <authorList>
            <consortium name="The Broad Institute Genome Sequencing Platform"/>
            <person name="Volkman S.K."/>
            <person name="Neafsey D.E."/>
            <person name="Dash A.P."/>
            <person name="Chitnis C.E."/>
            <person name="Hartl D.L."/>
            <person name="Young S.K."/>
            <person name="Kodira C.D."/>
            <person name="Zeng Q."/>
            <person name="Koehrsen M."/>
            <person name="Godfrey P."/>
            <person name="Alvarado L."/>
            <person name="Berlin A."/>
            <person name="Borenstein D."/>
            <person name="Chen Z."/>
            <person name="Engels R."/>
            <person name="Freedman E."/>
            <person name="Gellesch M."/>
            <person name="Goldberg J."/>
            <person name="Griggs A."/>
            <person name="Gujja S."/>
            <person name="Heiman D."/>
            <person name="Hepburn T."/>
            <person name="Howarth C."/>
            <person name="Jen D."/>
            <person name="Larson L."/>
            <person name="Lewis B."/>
            <person name="Mehta T."/>
            <person name="Park D."/>
            <person name="Pearson M."/>
            <person name="Roberts A."/>
            <person name="Saif S."/>
            <person name="Shea T."/>
            <person name="Shenoy N."/>
            <person name="Sisk P."/>
            <person name="Stolte C."/>
            <person name="Sykes S."/>
            <person name="Walk T."/>
            <person name="White J."/>
            <person name="Yandava C."/>
            <person name="Wirth D.F."/>
            <person name="Nusbaum C."/>
            <person name="Birren B."/>
        </authorList>
    </citation>
    <scope>NUCLEOTIDE SEQUENCE [LARGE SCALE GENOMIC DNA]</scope>
    <source>
        <strain evidence="3">IGH-CR14</strain>
    </source>
</reference>
<sequence>MDETINKLKKDINKLKEKIEKYDNFLKMKRKKIDLDFSDPLDWKGRIKFLENCIKPTDRNRKTPRLAPLKIVENCADYIIFEFMTTRNLMRFKVSNYESDNVHIEINPYEENILAYINKNVKKCKDISEISYLIKEAIYLNFLDL</sequence>